<accession>A0A2U1SMF9</accession>
<feature type="domain" description="Peptidase C14 caspase" evidence="1">
    <location>
        <begin position="6"/>
        <end position="196"/>
    </location>
</feature>
<gene>
    <name evidence="2" type="ORF">C5689_16245</name>
</gene>
<name>A0A2U1SMF9_METSR</name>
<organism evidence="2 3">
    <name type="scientific">Methylosinus sporium</name>
    <dbReference type="NCBI Taxonomy" id="428"/>
    <lineage>
        <taxon>Bacteria</taxon>
        <taxon>Pseudomonadati</taxon>
        <taxon>Pseudomonadota</taxon>
        <taxon>Alphaproteobacteria</taxon>
        <taxon>Hyphomicrobiales</taxon>
        <taxon>Methylocystaceae</taxon>
        <taxon>Methylosinus</taxon>
    </lineage>
</organism>
<dbReference type="OrthoDB" id="7914739at2"/>
<dbReference type="Pfam" id="PF00656">
    <property type="entry name" value="Peptidase_C14"/>
    <property type="match status" value="1"/>
</dbReference>
<dbReference type="GO" id="GO:0006508">
    <property type="term" value="P:proteolysis"/>
    <property type="evidence" value="ECO:0007669"/>
    <property type="project" value="InterPro"/>
</dbReference>
<dbReference type="Proteomes" id="UP000245137">
    <property type="component" value="Unassembled WGS sequence"/>
</dbReference>
<evidence type="ECO:0000259" key="1">
    <source>
        <dbReference type="Pfam" id="PF00656"/>
    </source>
</evidence>
<dbReference type="GO" id="GO:0004197">
    <property type="term" value="F:cysteine-type endopeptidase activity"/>
    <property type="evidence" value="ECO:0007669"/>
    <property type="project" value="InterPro"/>
</dbReference>
<dbReference type="AlphaFoldDB" id="A0A2U1SMF9"/>
<keyword evidence="3" id="KW-1185">Reference proteome</keyword>
<evidence type="ECO:0000313" key="2">
    <source>
        <dbReference type="EMBL" id="PWB92785.1"/>
    </source>
</evidence>
<proteinExistence type="predicted"/>
<reference evidence="2 3" key="1">
    <citation type="journal article" date="2018" name="Appl. Microbiol. Biotechnol.">
        <title>Co-cultivation of the strictly anaerobic methanogen Methanosarcina barkeri with aerobic methanotrophs in an oxygen-limited membrane bioreactor.</title>
        <authorList>
            <person name="In 't Zandt M.H."/>
            <person name="van den Bosch T.J.M."/>
            <person name="Rijkers R."/>
            <person name="van Kessel M.A.H.J."/>
            <person name="Jetten M.S.M."/>
            <person name="Welte C.U."/>
        </authorList>
    </citation>
    <scope>NUCLEOTIDE SEQUENCE [LARGE SCALE GENOMIC DNA]</scope>
    <source>
        <strain evidence="2 3">DSM 17706</strain>
    </source>
</reference>
<dbReference type="InterPro" id="IPR011600">
    <property type="entry name" value="Pept_C14_caspase"/>
</dbReference>
<comment type="caution">
    <text evidence="2">The sequence shown here is derived from an EMBL/GenBank/DDBJ whole genome shotgun (WGS) entry which is preliminary data.</text>
</comment>
<evidence type="ECO:0000313" key="3">
    <source>
        <dbReference type="Proteomes" id="UP000245137"/>
    </source>
</evidence>
<dbReference type="EMBL" id="PUIV01000036">
    <property type="protein sequence ID" value="PWB92785.1"/>
    <property type="molecule type" value="Genomic_DNA"/>
</dbReference>
<protein>
    <recommendedName>
        <fullName evidence="1">Peptidase C14 caspase domain-containing protein</fullName>
    </recommendedName>
</protein>
<sequence length="583" mass="62950">MAKRSVVIAIGIERSGKLPRLPGAARGAKDFAAWAMENAYEVALFTDEGGKDVTFDAIRSKVEEFVDALDVGRLILFFAGHGCASAAETMWLLSKYDRRSDEVVGVEASEKHARRCGIDQVSFISDACRNSVPGQPFFTPRSLFQRQQRIATPAQWDHFEAADIDGAAQEVAKPATETEPAEHYGVFTSCLMQALKGNVSAAFARPRGEGPCVTSASLATFLEKAVAYETDLLAGARPQRVDANSGWREPNDVYVSFPKGHIILSTSALDRKERGFEIHRFSVDALSELEPLESWTPPRPKSRKSVASDRIRRLRERSNGRLRRRRAKFAAAEGRASFETHVGVTVIGSSIARVAARPEYWRFSEGGADQIAVRTEVPATLLLETAEGDFVAVLVVPGFVATLVVEKGAAASLSYAPSANGGFARACDLYRETIMPAVHRLTAEMEAKRTPDANAVIALLDALRAAGVVDPGAGVLAAHALEQAGRIAKIRELAQFFAATPDEYGRGLIGTPFDVAYLADSEAAAVGAFPLLTKGWAYLEPDDARVSRIVLEARRGLKPSLWTTFDAAAGAMLAAELDEGRLA</sequence>
<dbReference type="RefSeq" id="WP_108918303.1">
    <property type="nucleotide sequence ID" value="NZ_BGJY01000010.1"/>
</dbReference>
<dbReference type="Gene3D" id="3.40.50.1460">
    <property type="match status" value="1"/>
</dbReference>